<dbReference type="AlphaFoldDB" id="A0A2N5GGF6"/>
<sequence length="96" mass="11370">MDSMKVRYQIKNLYLKVGNVTRDQESYVLLKAFDDSNNEIVLELTHEQAGFLEDQFYEANRRWEDRISTVEPVSDTELAPHVFEFNDEYNGDQYTP</sequence>
<dbReference type="EMBL" id="PGVA01000071">
    <property type="protein sequence ID" value="PLR79847.1"/>
    <property type="molecule type" value="Genomic_DNA"/>
</dbReference>
<proteinExistence type="predicted"/>
<comment type="caution">
    <text evidence="1">The sequence shown here is derived from an EMBL/GenBank/DDBJ whole genome shotgun (WGS) entry which is preliminary data.</text>
</comment>
<accession>A0A2N5GGF6</accession>
<name>A0A2N5GGF6_9BACI</name>
<dbReference type="Proteomes" id="UP000234951">
    <property type="component" value="Unassembled WGS sequence"/>
</dbReference>
<keyword evidence="4" id="KW-1185">Reference proteome</keyword>
<evidence type="ECO:0000313" key="4">
    <source>
        <dbReference type="Proteomes" id="UP000235114"/>
    </source>
</evidence>
<gene>
    <name evidence="1" type="ORF">CU635_20920</name>
    <name evidence="2" type="ORF">CVD25_09650</name>
</gene>
<evidence type="ECO:0000313" key="1">
    <source>
        <dbReference type="EMBL" id="PLR79847.1"/>
    </source>
</evidence>
<protein>
    <submittedName>
        <fullName evidence="1">Uncharacterized protein</fullName>
    </submittedName>
</protein>
<evidence type="ECO:0000313" key="3">
    <source>
        <dbReference type="Proteomes" id="UP000234951"/>
    </source>
</evidence>
<evidence type="ECO:0000313" key="2">
    <source>
        <dbReference type="EMBL" id="PLR97804.1"/>
    </source>
</evidence>
<reference evidence="1 3" key="1">
    <citation type="submission" date="2017-11" db="EMBL/GenBank/DDBJ databases">
        <title>Comparitive Functional Genomics of Dry Heat Resistant strains isolated from the Viking Spacecraft.</title>
        <authorList>
            <person name="Seuylemezian A."/>
            <person name="Cooper K."/>
            <person name="Vaishampayan P."/>
        </authorList>
    </citation>
    <scope>NUCLEOTIDE SEQUENCE [LARGE SCALE GENOMIC DNA]</scope>
    <source>
        <strain evidence="1 3">M4.6</strain>
    </source>
</reference>
<organism evidence="1 3">
    <name type="scientific">Bacillus canaveralius</name>
    <dbReference type="NCBI Taxonomy" id="1403243"/>
    <lineage>
        <taxon>Bacteria</taxon>
        <taxon>Bacillati</taxon>
        <taxon>Bacillota</taxon>
        <taxon>Bacilli</taxon>
        <taxon>Bacillales</taxon>
        <taxon>Bacillaceae</taxon>
        <taxon>Bacillus</taxon>
    </lineage>
</organism>
<dbReference type="RefSeq" id="WP_101579309.1">
    <property type="nucleotide sequence ID" value="NZ_PGVA01000071.1"/>
</dbReference>
<reference evidence="2 4" key="2">
    <citation type="submission" date="2017-12" db="EMBL/GenBank/DDBJ databases">
        <title>Comparative Functional Genomics of Dry Heat Resistant strains isolated from the Viking Spacecraft.</title>
        <authorList>
            <person name="Seuylemezian A."/>
            <person name="Cooper K."/>
            <person name="Vaishampayan P."/>
        </authorList>
    </citation>
    <scope>NUCLEOTIDE SEQUENCE [LARGE SCALE GENOMIC DNA]</scope>
    <source>
        <strain evidence="2 4">ATCC 29669</strain>
    </source>
</reference>
<dbReference type="EMBL" id="PGVD01000026">
    <property type="protein sequence ID" value="PLR97804.1"/>
    <property type="molecule type" value="Genomic_DNA"/>
</dbReference>
<dbReference type="OrthoDB" id="2886763at2"/>
<dbReference type="Proteomes" id="UP000235114">
    <property type="component" value="Unassembled WGS sequence"/>
</dbReference>